<dbReference type="Gene3D" id="3.30.70.1020">
    <property type="entry name" value="Trehalose-6-phosphate phosphatase related protein, domain 2"/>
    <property type="match status" value="1"/>
</dbReference>
<dbReference type="UniPathway" id="UPA00299"/>
<dbReference type="InterPro" id="IPR003337">
    <property type="entry name" value="Trehalose_PPase"/>
</dbReference>
<dbReference type="Pfam" id="PF00982">
    <property type="entry name" value="Glyco_transf_20"/>
    <property type="match status" value="1"/>
</dbReference>
<evidence type="ECO:0000313" key="8">
    <source>
        <dbReference type="EMBL" id="KPK68755.1"/>
    </source>
</evidence>
<dbReference type="Proteomes" id="UP000051717">
    <property type="component" value="Unassembled WGS sequence"/>
</dbReference>
<evidence type="ECO:0000256" key="4">
    <source>
        <dbReference type="ARBA" id="ARBA00022676"/>
    </source>
</evidence>
<dbReference type="NCBIfam" id="TIGR01484">
    <property type="entry name" value="HAD-SF-IIB"/>
    <property type="match status" value="1"/>
</dbReference>
<dbReference type="GO" id="GO:0004805">
    <property type="term" value="F:trehalose-phosphatase activity"/>
    <property type="evidence" value="ECO:0007669"/>
    <property type="project" value="TreeGrafter"/>
</dbReference>
<dbReference type="InterPro" id="IPR012766">
    <property type="entry name" value="Trehalose_OtsA"/>
</dbReference>
<dbReference type="NCBIfam" id="TIGR02400">
    <property type="entry name" value="trehalose_OtsA"/>
    <property type="match status" value="1"/>
</dbReference>
<dbReference type="GO" id="GO:0005829">
    <property type="term" value="C:cytosol"/>
    <property type="evidence" value="ECO:0007669"/>
    <property type="project" value="TreeGrafter"/>
</dbReference>
<comment type="caution">
    <text evidence="8">The sequence shown here is derived from an EMBL/GenBank/DDBJ whole genome shotgun (WGS) entry which is preliminary data.</text>
</comment>
<dbReference type="SUPFAM" id="SSF56784">
    <property type="entry name" value="HAD-like"/>
    <property type="match status" value="1"/>
</dbReference>
<keyword evidence="5" id="KW-0808">Transferase</keyword>
<dbReference type="Pfam" id="PF02358">
    <property type="entry name" value="Trehalose_PPase"/>
    <property type="match status" value="1"/>
</dbReference>
<evidence type="ECO:0000256" key="2">
    <source>
        <dbReference type="ARBA" id="ARBA00006330"/>
    </source>
</evidence>
<dbReference type="PANTHER" id="PTHR10788:SF106">
    <property type="entry name" value="BCDNA.GH08860"/>
    <property type="match status" value="1"/>
</dbReference>
<dbReference type="EC" id="2.4.1.15" evidence="7"/>
<dbReference type="Gene3D" id="3.40.50.2000">
    <property type="entry name" value="Glycogen Phosphorylase B"/>
    <property type="match status" value="2"/>
</dbReference>
<dbReference type="NCBIfam" id="TIGR00685">
    <property type="entry name" value="T6PP"/>
    <property type="match status" value="1"/>
</dbReference>
<dbReference type="InterPro" id="IPR023214">
    <property type="entry name" value="HAD_sf"/>
</dbReference>
<evidence type="ECO:0000313" key="9">
    <source>
        <dbReference type="Proteomes" id="UP000051717"/>
    </source>
</evidence>
<dbReference type="PATRIC" id="fig|1703774.3.peg.2722"/>
<comment type="similarity">
    <text evidence="2">In the C-terminal section; belongs to the trehalose phosphatase family.</text>
</comment>
<dbReference type="CDD" id="cd01627">
    <property type="entry name" value="HAD_TPP"/>
    <property type="match status" value="1"/>
</dbReference>
<evidence type="ECO:0000256" key="5">
    <source>
        <dbReference type="ARBA" id="ARBA00022679"/>
    </source>
</evidence>
<dbReference type="AlphaFoldDB" id="A0A0S8G6N7"/>
<dbReference type="GO" id="GO:0003825">
    <property type="term" value="F:alpha,alpha-trehalose-phosphate synthase (UDP-forming) activity"/>
    <property type="evidence" value="ECO:0007669"/>
    <property type="project" value="UniProtKB-UniRule"/>
</dbReference>
<dbReference type="SUPFAM" id="SSF53756">
    <property type="entry name" value="UDP-Glycosyltransferase/glycogen phosphorylase"/>
    <property type="match status" value="1"/>
</dbReference>
<dbReference type="NCBIfam" id="NF011071">
    <property type="entry name" value="PRK14501.1"/>
    <property type="match status" value="1"/>
</dbReference>
<proteinExistence type="inferred from homology"/>
<evidence type="ECO:0000256" key="7">
    <source>
        <dbReference type="NCBIfam" id="TIGR02400"/>
    </source>
</evidence>
<evidence type="ECO:0000256" key="1">
    <source>
        <dbReference type="ARBA" id="ARBA00005199"/>
    </source>
</evidence>
<dbReference type="InterPro" id="IPR006379">
    <property type="entry name" value="HAD-SF_hydro_IIB"/>
</dbReference>
<dbReference type="PANTHER" id="PTHR10788">
    <property type="entry name" value="TREHALOSE-6-PHOSPHATE SYNTHASE"/>
    <property type="match status" value="1"/>
</dbReference>
<accession>A0A0S8G6N7</accession>
<name>A0A0S8G6N7_UNCT6</name>
<dbReference type="InterPro" id="IPR001830">
    <property type="entry name" value="Glyco_trans_20"/>
</dbReference>
<comment type="similarity">
    <text evidence="3">Belongs to the glycosyltransferase 20 family.</text>
</comment>
<evidence type="ECO:0000256" key="3">
    <source>
        <dbReference type="ARBA" id="ARBA00008799"/>
    </source>
</evidence>
<comment type="catalytic activity">
    <reaction evidence="6">
        <text>D-glucose 6-phosphate + UDP-alpha-D-glucose = alpha,alpha-trehalose 6-phosphate + UDP + H(+)</text>
        <dbReference type="Rhea" id="RHEA:18889"/>
        <dbReference type="ChEBI" id="CHEBI:15378"/>
        <dbReference type="ChEBI" id="CHEBI:58223"/>
        <dbReference type="ChEBI" id="CHEBI:58429"/>
        <dbReference type="ChEBI" id="CHEBI:58885"/>
        <dbReference type="ChEBI" id="CHEBI:61548"/>
        <dbReference type="EC" id="2.4.1.15"/>
    </reaction>
</comment>
<sequence length="727" mass="83701">MPRLLTVSNRLPITIEKRRNLLRFRQSVGGLATAVSSFQESYDSAWIGWCGTPLDRLEREEKEEIETRLVADFNSYPVHLSRRDVDMYYRGFCNRTIWPLFHCFTQYAVYERDLWESYRRVNELFCDTVMEVAEPGDIVWIHDYQLMLLPGLVRQRMPDATIGFFLHIPFPPFEILRLLPWREDILRGLLEADLIGFHTFDYVRHFLESVSGLLGYEHTLGQISVGNRVVRAEAFPMGIDYGRFAGAADDANVHREVERIRRRIGERKIVISIDRLDYTKGILQRLEAFDLFLEKNPEYIGEVTLILVAVPSRTGVEHYRMLKKQVDELVGKINGEHGTLGWMPVWYLYRFLPFDSLVPLYIVADVALVTPLKDGMNLIAKEFIATKTDGKGVLILSEMAGAARELGEAIIVSPHNREMILDALVEALNMPEEEQIERNRTMQRRLQRYDIARWSRDFLEGLLHTKALQQDLAARRLTDEARRVLVDDYLRSGSRLLLLDYDGTLVPFSERPDRASPDDALLALLRDLADRPRTELVIVSGRGRGILDLWFKDLDVALVGEHGAWVKERSGEWETIEPLNNAWKEEIRPILEIHVDRTPGSFIEEKEFSLVWHCRRVDPQLASVRGRELKETLTHLTASLDIGVLEGSKVIEIKSAGINKGRAALRWITRQKWDFILAAGDDRTDEDVFGVLPRDAYSVNVGLRPSKARFSLDSRAEVIDLLRELAR</sequence>
<dbReference type="InterPro" id="IPR036412">
    <property type="entry name" value="HAD-like_sf"/>
</dbReference>
<evidence type="ECO:0000256" key="6">
    <source>
        <dbReference type="ARBA" id="ARBA00048039"/>
    </source>
</evidence>
<gene>
    <name evidence="8" type="ORF">AMJ82_07375</name>
</gene>
<dbReference type="CDD" id="cd03788">
    <property type="entry name" value="GT20_TPS"/>
    <property type="match status" value="1"/>
</dbReference>
<comment type="pathway">
    <text evidence="1">Glycan biosynthesis; trehalose biosynthesis.</text>
</comment>
<dbReference type="GO" id="GO:0005992">
    <property type="term" value="P:trehalose biosynthetic process"/>
    <property type="evidence" value="ECO:0007669"/>
    <property type="project" value="UniProtKB-UniRule"/>
</dbReference>
<keyword evidence="4" id="KW-0328">Glycosyltransferase</keyword>
<organism evidence="8 9">
    <name type="scientific">candidate division TA06 bacterium SM23_40</name>
    <dbReference type="NCBI Taxonomy" id="1703774"/>
    <lineage>
        <taxon>Bacteria</taxon>
        <taxon>Bacteria division TA06</taxon>
    </lineage>
</organism>
<dbReference type="EMBL" id="LJUI01000061">
    <property type="protein sequence ID" value="KPK68755.1"/>
    <property type="molecule type" value="Genomic_DNA"/>
</dbReference>
<dbReference type="Gene3D" id="3.40.50.1000">
    <property type="entry name" value="HAD superfamily/HAD-like"/>
    <property type="match status" value="1"/>
</dbReference>
<reference evidence="8 9" key="1">
    <citation type="journal article" date="2015" name="Microbiome">
        <title>Genomic resolution of linkages in carbon, nitrogen, and sulfur cycling among widespread estuary sediment bacteria.</title>
        <authorList>
            <person name="Baker B.J."/>
            <person name="Lazar C.S."/>
            <person name="Teske A.P."/>
            <person name="Dick G.J."/>
        </authorList>
    </citation>
    <scope>NUCLEOTIDE SEQUENCE [LARGE SCALE GENOMIC DNA]</scope>
    <source>
        <strain evidence="8">SM23_40</strain>
    </source>
</reference>
<protein>
    <recommendedName>
        <fullName evidence="7">Alpha,alpha-trehalose-phosphate synthase</fullName>
        <ecNumber evidence="7">2.4.1.15</ecNumber>
    </recommendedName>
</protein>